<gene>
    <name evidence="1" type="ORF">STEHIDRAFT_116873</name>
</gene>
<dbReference type="EMBL" id="JH687517">
    <property type="protein sequence ID" value="EIM78943.1"/>
    <property type="molecule type" value="Genomic_DNA"/>
</dbReference>
<dbReference type="GeneID" id="18796017"/>
<evidence type="ECO:0000313" key="2">
    <source>
        <dbReference type="Proteomes" id="UP000053927"/>
    </source>
</evidence>
<feature type="non-terminal residue" evidence="1">
    <location>
        <position position="127"/>
    </location>
</feature>
<accession>R7RW18</accession>
<sequence>MEGTYVILMPPWRAGDTSIQRVLTRARVEIWLLGEIGWRYGFIMANVTDLAHRSAFALGGGWGIVVAEVRVSVAADGSFGAVGVEARWGGAKCTSVRWGGAKSISLWRKPSRTESARKAPPDDVPEL</sequence>
<dbReference type="RefSeq" id="XP_007311960.1">
    <property type="nucleotide sequence ID" value="XM_007311898.1"/>
</dbReference>
<dbReference type="AlphaFoldDB" id="R7RW18"/>
<keyword evidence="2" id="KW-1185">Reference proteome</keyword>
<organism evidence="1 2">
    <name type="scientific">Stereum hirsutum (strain FP-91666)</name>
    <name type="common">White-rot fungus</name>
    <dbReference type="NCBI Taxonomy" id="721885"/>
    <lineage>
        <taxon>Eukaryota</taxon>
        <taxon>Fungi</taxon>
        <taxon>Dikarya</taxon>
        <taxon>Basidiomycota</taxon>
        <taxon>Agaricomycotina</taxon>
        <taxon>Agaricomycetes</taxon>
        <taxon>Russulales</taxon>
        <taxon>Stereaceae</taxon>
        <taxon>Stereum</taxon>
    </lineage>
</organism>
<reference evidence="2" key="1">
    <citation type="journal article" date="2012" name="Science">
        <title>The Paleozoic origin of enzymatic lignin decomposition reconstructed from 31 fungal genomes.</title>
        <authorList>
            <person name="Floudas D."/>
            <person name="Binder M."/>
            <person name="Riley R."/>
            <person name="Barry K."/>
            <person name="Blanchette R.A."/>
            <person name="Henrissat B."/>
            <person name="Martinez A.T."/>
            <person name="Otillar R."/>
            <person name="Spatafora J.W."/>
            <person name="Yadav J.S."/>
            <person name="Aerts A."/>
            <person name="Benoit I."/>
            <person name="Boyd A."/>
            <person name="Carlson A."/>
            <person name="Copeland A."/>
            <person name="Coutinho P.M."/>
            <person name="de Vries R.P."/>
            <person name="Ferreira P."/>
            <person name="Findley K."/>
            <person name="Foster B."/>
            <person name="Gaskell J."/>
            <person name="Glotzer D."/>
            <person name="Gorecki P."/>
            <person name="Heitman J."/>
            <person name="Hesse C."/>
            <person name="Hori C."/>
            <person name="Igarashi K."/>
            <person name="Jurgens J.A."/>
            <person name="Kallen N."/>
            <person name="Kersten P."/>
            <person name="Kohler A."/>
            <person name="Kuees U."/>
            <person name="Kumar T.K.A."/>
            <person name="Kuo A."/>
            <person name="LaButti K."/>
            <person name="Larrondo L.F."/>
            <person name="Lindquist E."/>
            <person name="Ling A."/>
            <person name="Lombard V."/>
            <person name="Lucas S."/>
            <person name="Lundell T."/>
            <person name="Martin R."/>
            <person name="McLaughlin D.J."/>
            <person name="Morgenstern I."/>
            <person name="Morin E."/>
            <person name="Murat C."/>
            <person name="Nagy L.G."/>
            <person name="Nolan M."/>
            <person name="Ohm R.A."/>
            <person name="Patyshakuliyeva A."/>
            <person name="Rokas A."/>
            <person name="Ruiz-Duenas F.J."/>
            <person name="Sabat G."/>
            <person name="Salamov A."/>
            <person name="Samejima M."/>
            <person name="Schmutz J."/>
            <person name="Slot J.C."/>
            <person name="St John F."/>
            <person name="Stenlid J."/>
            <person name="Sun H."/>
            <person name="Sun S."/>
            <person name="Syed K."/>
            <person name="Tsang A."/>
            <person name="Wiebenga A."/>
            <person name="Young D."/>
            <person name="Pisabarro A."/>
            <person name="Eastwood D.C."/>
            <person name="Martin F."/>
            <person name="Cullen D."/>
            <person name="Grigoriev I.V."/>
            <person name="Hibbett D.S."/>
        </authorList>
    </citation>
    <scope>NUCLEOTIDE SEQUENCE [LARGE SCALE GENOMIC DNA]</scope>
    <source>
        <strain evidence="2">FP-91666</strain>
    </source>
</reference>
<proteinExistence type="predicted"/>
<evidence type="ECO:0000313" key="1">
    <source>
        <dbReference type="EMBL" id="EIM78943.1"/>
    </source>
</evidence>
<dbReference type="Proteomes" id="UP000053927">
    <property type="component" value="Unassembled WGS sequence"/>
</dbReference>
<protein>
    <submittedName>
        <fullName evidence="1">Uncharacterized protein</fullName>
    </submittedName>
</protein>
<name>R7RW18_STEHR</name>
<dbReference type="KEGG" id="shs:STEHIDRAFT_116873"/>